<evidence type="ECO:0000256" key="7">
    <source>
        <dbReference type="SAM" id="MobiDB-lite"/>
    </source>
</evidence>
<dbReference type="AlphaFoldDB" id="A0A6P7U2A2"/>
<accession>A0A6P7U2A2</accession>
<proteinExistence type="inferred from homology"/>
<evidence type="ECO:0000256" key="3">
    <source>
        <dbReference type="ARBA" id="ARBA00017307"/>
    </source>
</evidence>
<keyword evidence="6" id="KW-0539">Nucleus</keyword>
<dbReference type="GO" id="GO:0006367">
    <property type="term" value="P:transcription initiation at RNA polymerase II promoter"/>
    <property type="evidence" value="ECO:0007669"/>
    <property type="project" value="TreeGrafter"/>
</dbReference>
<dbReference type="CDD" id="cd08049">
    <property type="entry name" value="TAF8"/>
    <property type="match status" value="1"/>
</dbReference>
<evidence type="ECO:0000259" key="8">
    <source>
        <dbReference type="SMART" id="SM00576"/>
    </source>
</evidence>
<feature type="compositionally biased region" description="Gly residues" evidence="7">
    <location>
        <begin position="262"/>
        <end position="274"/>
    </location>
</feature>
<evidence type="ECO:0000256" key="4">
    <source>
        <dbReference type="ARBA" id="ARBA00023015"/>
    </source>
</evidence>
<evidence type="ECO:0000256" key="1">
    <source>
        <dbReference type="ARBA" id="ARBA00004123"/>
    </source>
</evidence>
<dbReference type="PANTHER" id="PTHR46469">
    <property type="entry name" value="TRANSCRIPTION INITIATION FACTOR TFIID SUBUNIT 8"/>
    <property type="match status" value="1"/>
</dbReference>
<dbReference type="Gene3D" id="1.10.20.10">
    <property type="entry name" value="Histone, subunit A"/>
    <property type="match status" value="1"/>
</dbReference>
<dbReference type="InterPro" id="IPR009072">
    <property type="entry name" value="Histone-fold"/>
</dbReference>
<dbReference type="InterPro" id="IPR006565">
    <property type="entry name" value="BTP"/>
</dbReference>
<dbReference type="InterPro" id="IPR019473">
    <property type="entry name" value="TFIID_su8_C"/>
</dbReference>
<sequence>MYTKSMAGPAEDEGDPRRKILKMVVCSLCYDSGCSTVENIAAETLVEMMQSFLCEAGRSSQAYCELSGRTTPMLSDVVMSLIEMGTKVDQIPIYAKKPNKNVFIPPTHKHVPPLPGILETGERKQHPSYIQDYFPPFPGPHSYIRTPTYRDPVTDYQLVREKVASQKRDTERALTRFIANTGKTQKLFNDDSGAFPLIAVKPSIMPYLNALLPKDQDLDAQLPVQNQWANIMQKYNDEGSKDDAGVAVNNISNNNNNNSNSGVGGGGGGGGGGVHDFFPERYEYSQAVLDVDNEAIDNPYLRPVKPPRKKRR</sequence>
<organism evidence="9 10">
    <name type="scientific">Octopus sinensis</name>
    <name type="common">East Asian common octopus</name>
    <dbReference type="NCBI Taxonomy" id="2607531"/>
    <lineage>
        <taxon>Eukaryota</taxon>
        <taxon>Metazoa</taxon>
        <taxon>Spiralia</taxon>
        <taxon>Lophotrochozoa</taxon>
        <taxon>Mollusca</taxon>
        <taxon>Cephalopoda</taxon>
        <taxon>Coleoidea</taxon>
        <taxon>Octopodiformes</taxon>
        <taxon>Octopoda</taxon>
        <taxon>Incirrata</taxon>
        <taxon>Octopodidae</taxon>
        <taxon>Octopus</taxon>
    </lineage>
</organism>
<dbReference type="RefSeq" id="XP_029655637.1">
    <property type="nucleotide sequence ID" value="XM_029799777.2"/>
</dbReference>
<evidence type="ECO:0000313" key="9">
    <source>
        <dbReference type="Proteomes" id="UP000515154"/>
    </source>
</evidence>
<evidence type="ECO:0000313" key="10">
    <source>
        <dbReference type="RefSeq" id="XP_029655637.1"/>
    </source>
</evidence>
<evidence type="ECO:0000256" key="2">
    <source>
        <dbReference type="ARBA" id="ARBA00008767"/>
    </source>
</evidence>
<reference evidence="10" key="1">
    <citation type="submission" date="2025-08" db="UniProtKB">
        <authorList>
            <consortium name="RefSeq"/>
        </authorList>
    </citation>
    <scope>IDENTIFICATION</scope>
</reference>
<keyword evidence="4" id="KW-0805">Transcription regulation</keyword>
<dbReference type="CDD" id="cd22918">
    <property type="entry name" value="HFD_TAF8"/>
    <property type="match status" value="1"/>
</dbReference>
<protein>
    <recommendedName>
        <fullName evidence="3">Transcription initiation factor TFIID subunit 8</fullName>
    </recommendedName>
</protein>
<name>A0A6P7U2A2_9MOLL</name>
<dbReference type="Pfam" id="PF10406">
    <property type="entry name" value="TAF8_C"/>
    <property type="match status" value="1"/>
</dbReference>
<dbReference type="SMART" id="SM00576">
    <property type="entry name" value="BTP"/>
    <property type="match status" value="1"/>
</dbReference>
<dbReference type="GO" id="GO:0005669">
    <property type="term" value="C:transcription factor TFIID complex"/>
    <property type="evidence" value="ECO:0007669"/>
    <property type="project" value="InterPro"/>
</dbReference>
<dbReference type="Proteomes" id="UP000515154">
    <property type="component" value="Unplaced"/>
</dbReference>
<keyword evidence="5" id="KW-0804">Transcription</keyword>
<dbReference type="PANTHER" id="PTHR46469:SF1">
    <property type="entry name" value="TRANSCRIPTION INITIATION FACTOR TFIID SUBUNIT 8"/>
    <property type="match status" value="1"/>
</dbReference>
<evidence type="ECO:0000256" key="5">
    <source>
        <dbReference type="ARBA" id="ARBA00023163"/>
    </source>
</evidence>
<feature type="region of interest" description="Disordered" evidence="7">
    <location>
        <begin position="251"/>
        <end position="276"/>
    </location>
</feature>
<dbReference type="Pfam" id="PF07524">
    <property type="entry name" value="Bromo_TP"/>
    <property type="match status" value="1"/>
</dbReference>
<feature type="compositionally biased region" description="Low complexity" evidence="7">
    <location>
        <begin position="251"/>
        <end position="261"/>
    </location>
</feature>
<comment type="similarity">
    <text evidence="2">Belongs to the TAF8 family.</text>
</comment>
<dbReference type="KEGG" id="osn:115229422"/>
<keyword evidence="9" id="KW-1185">Reference proteome</keyword>
<gene>
    <name evidence="10" type="primary">LOC115229422</name>
</gene>
<feature type="domain" description="Bromodomain associated" evidence="8">
    <location>
        <begin position="14"/>
        <end position="90"/>
    </location>
</feature>
<comment type="subcellular location">
    <subcellularLocation>
        <location evidence="1">Nucleus</location>
    </subcellularLocation>
</comment>
<evidence type="ECO:0000256" key="6">
    <source>
        <dbReference type="ARBA" id="ARBA00023242"/>
    </source>
</evidence>
<dbReference type="InterPro" id="IPR037818">
    <property type="entry name" value="TAF8"/>
</dbReference>
<dbReference type="GO" id="GO:0046982">
    <property type="term" value="F:protein heterodimerization activity"/>
    <property type="evidence" value="ECO:0007669"/>
    <property type="project" value="InterPro"/>
</dbReference>